<evidence type="ECO:0000313" key="3">
    <source>
        <dbReference type="Proteomes" id="UP000271937"/>
    </source>
</evidence>
<evidence type="ECO:0000256" key="1">
    <source>
        <dbReference type="SAM" id="SignalP"/>
    </source>
</evidence>
<accession>A0A3P3W2X3</accession>
<feature type="chain" id="PRO_5017998020" evidence="1">
    <location>
        <begin position="24"/>
        <end position="189"/>
    </location>
</feature>
<dbReference type="EMBL" id="RQVR01000016">
    <property type="protein sequence ID" value="RRJ89462.1"/>
    <property type="molecule type" value="Genomic_DNA"/>
</dbReference>
<dbReference type="Proteomes" id="UP000271937">
    <property type="component" value="Unassembled WGS sequence"/>
</dbReference>
<feature type="signal peptide" evidence="1">
    <location>
        <begin position="1"/>
        <end position="23"/>
    </location>
</feature>
<proteinExistence type="predicted"/>
<dbReference type="RefSeq" id="WP_125013464.1">
    <property type="nucleotide sequence ID" value="NZ_RQVR01000016.1"/>
</dbReference>
<organism evidence="2 3">
    <name type="scientific">Flavobacterium macacae</name>
    <dbReference type="NCBI Taxonomy" id="2488993"/>
    <lineage>
        <taxon>Bacteria</taxon>
        <taxon>Pseudomonadati</taxon>
        <taxon>Bacteroidota</taxon>
        <taxon>Flavobacteriia</taxon>
        <taxon>Flavobacteriales</taxon>
        <taxon>Flavobacteriaceae</taxon>
        <taxon>Flavobacterium</taxon>
    </lineage>
</organism>
<name>A0A3P3W2X3_9FLAO</name>
<sequence>MNKLSSLLIALLFLTFCCNAASAQTQKGEFINTSIGIGMVAADDQADITGSGFYAQGEYVYNILSWFGLRPYAGAIFASGASDEPGMDHYKVKSNAFLLGGKARITAPIPYVAPFLESGIGMSIGEFKTYTPYTHLEKKGLQLHIPVTLGLAIGRNHDYELKFVYYFHPAAEQTSGAAAIGYSFPLDRS</sequence>
<keyword evidence="1" id="KW-0732">Signal</keyword>
<evidence type="ECO:0000313" key="2">
    <source>
        <dbReference type="EMBL" id="RRJ89462.1"/>
    </source>
</evidence>
<dbReference type="AlphaFoldDB" id="A0A3P3W2X3"/>
<protein>
    <submittedName>
        <fullName evidence="2">Uncharacterized protein</fullName>
    </submittedName>
</protein>
<reference evidence="2 3" key="1">
    <citation type="submission" date="2018-11" db="EMBL/GenBank/DDBJ databases">
        <title>Flavobacterium sp. nov., YIM 102600 draft genome.</title>
        <authorList>
            <person name="Li G."/>
            <person name="Jiang Y."/>
        </authorList>
    </citation>
    <scope>NUCLEOTIDE SEQUENCE [LARGE SCALE GENOMIC DNA]</scope>
    <source>
        <strain evidence="2 3">YIM 102600</strain>
    </source>
</reference>
<gene>
    <name evidence="2" type="ORF">EG849_12680</name>
</gene>
<keyword evidence="3" id="KW-1185">Reference proteome</keyword>
<dbReference type="OrthoDB" id="942200at2"/>
<comment type="caution">
    <text evidence="2">The sequence shown here is derived from an EMBL/GenBank/DDBJ whole genome shotgun (WGS) entry which is preliminary data.</text>
</comment>